<dbReference type="OrthoDB" id="4367764at2759"/>
<dbReference type="AlphaFoldDB" id="U1GKB7"/>
<dbReference type="PANTHER" id="PTHR37535:SF4">
    <property type="entry name" value="FLUG DOMAIN-CONTAINING PROTEIN"/>
    <property type="match status" value="1"/>
</dbReference>
<evidence type="ECO:0000313" key="2">
    <source>
        <dbReference type="Proteomes" id="UP000019373"/>
    </source>
</evidence>
<protein>
    <submittedName>
        <fullName evidence="1">Uncharacterized protein</fullName>
    </submittedName>
</protein>
<dbReference type="EMBL" id="KE721068">
    <property type="protein sequence ID" value="ERF72618.1"/>
    <property type="molecule type" value="Genomic_DNA"/>
</dbReference>
<dbReference type="RefSeq" id="XP_007801695.1">
    <property type="nucleotide sequence ID" value="XM_007803504.1"/>
</dbReference>
<proteinExistence type="predicted"/>
<keyword evidence="2" id="KW-1185">Reference proteome</keyword>
<organism evidence="1 2">
    <name type="scientific">Endocarpon pusillum (strain Z07020 / HMAS-L-300199)</name>
    <name type="common">Lichen-forming fungus</name>
    <dbReference type="NCBI Taxonomy" id="1263415"/>
    <lineage>
        <taxon>Eukaryota</taxon>
        <taxon>Fungi</taxon>
        <taxon>Dikarya</taxon>
        <taxon>Ascomycota</taxon>
        <taxon>Pezizomycotina</taxon>
        <taxon>Eurotiomycetes</taxon>
        <taxon>Chaetothyriomycetidae</taxon>
        <taxon>Verrucariales</taxon>
        <taxon>Verrucariaceae</taxon>
        <taxon>Endocarpon</taxon>
    </lineage>
</organism>
<dbReference type="GeneID" id="19240620"/>
<name>U1GKB7_ENDPU</name>
<dbReference type="PANTHER" id="PTHR37535">
    <property type="entry name" value="FLUG DOMAIN PROTEIN"/>
    <property type="match status" value="1"/>
</dbReference>
<gene>
    <name evidence="1" type="ORF">EPUS_05672</name>
</gene>
<reference evidence="2" key="1">
    <citation type="journal article" date="2014" name="BMC Genomics">
        <title>Genome characteristics reveal the impact of lichenization on lichen-forming fungus Endocarpon pusillum Hedwig (Verrucariales, Ascomycota).</title>
        <authorList>
            <person name="Wang Y.-Y."/>
            <person name="Liu B."/>
            <person name="Zhang X.-Y."/>
            <person name="Zhou Q.-M."/>
            <person name="Zhang T."/>
            <person name="Li H."/>
            <person name="Yu Y.-F."/>
            <person name="Zhang X.-L."/>
            <person name="Hao X.-Y."/>
            <person name="Wang M."/>
            <person name="Wang L."/>
            <person name="Wei J.-C."/>
        </authorList>
    </citation>
    <scope>NUCLEOTIDE SEQUENCE [LARGE SCALE GENOMIC DNA]</scope>
    <source>
        <strain evidence="2">Z07020 / HMAS-L-300199</strain>
    </source>
</reference>
<dbReference type="HOGENOM" id="CLU_1917052_0_0_1"/>
<evidence type="ECO:0000313" key="1">
    <source>
        <dbReference type="EMBL" id="ERF72618.1"/>
    </source>
</evidence>
<dbReference type="InterPro" id="IPR021842">
    <property type="entry name" value="DUF3435"/>
</dbReference>
<dbReference type="Pfam" id="PF11917">
    <property type="entry name" value="DUF3435"/>
    <property type="match status" value="1"/>
</dbReference>
<sequence length="132" mass="15045">MNADDVLDILYYYWVLSDEYYPEERQRVQHAALNLFCASTTSRAGTIVESIGYLKQNQAVEYRDIQLYALQDKGNPGSVKLGMLITLRLLKGRRNRGNPPLIKFLERQDVPSFCLIKVICGLALKDKAFASK</sequence>
<dbReference type="Proteomes" id="UP000019373">
    <property type="component" value="Unassembled WGS sequence"/>
</dbReference>
<accession>U1GKB7</accession>